<name>A0ABD0K2K3_9CAEN</name>
<dbReference type="Gene3D" id="3.40.50.300">
    <property type="entry name" value="P-loop containing nucleotide triphosphate hydrolases"/>
    <property type="match status" value="1"/>
</dbReference>
<keyword evidence="3" id="KW-0999">Mitochondrion inner membrane</keyword>
<evidence type="ECO:0000256" key="1">
    <source>
        <dbReference type="ARBA" id="ARBA00004443"/>
    </source>
</evidence>
<dbReference type="CDD" id="cd01856">
    <property type="entry name" value="YlqF"/>
    <property type="match status" value="1"/>
</dbReference>
<dbReference type="PROSITE" id="PS51721">
    <property type="entry name" value="G_CP"/>
    <property type="match status" value="1"/>
</dbReference>
<sequence length="324" mass="36764">MASRLPGASRPFRSKFKLPNHNLLRWFPGHMHKGLEQIQARLKDVDCIIEVHDARIPFSGRDTQFRTLFQLRPHVLLLNKVDLVDKVKLKQLQVEQKLKEQGVDTVFFTDLRNFEKSQLLKEKILPTVTELTDSRPRYNREGLNEYNAMVIGVPNVGKSTLINAVRWANIKRKGRAASVGAKAGVTRSVSSKIKVNNNPPLYIVDTPGILTPNIPDIENGMRLALCSCVPDHLVGVENLVDYLLFWMNKRGYFSYVDFFGIDDPTDSVMILLTKIAMKQNKMLKVRDQSTNQFVVRPNLDAAASLVLKAFRTGQLGHFVLDDDL</sequence>
<comment type="function">
    <text evidence="8 9">Plays a role in the regulation of the mitochondrial ribosome assembly and of translational activity. Displays mitochondrial GTPase activity.</text>
</comment>
<dbReference type="PIRSF" id="PIRSF006230">
    <property type="entry name" value="MG442"/>
    <property type="match status" value="1"/>
</dbReference>
<evidence type="ECO:0000313" key="13">
    <source>
        <dbReference type="Proteomes" id="UP001519460"/>
    </source>
</evidence>
<dbReference type="PANTHER" id="PTHR45782:SF4">
    <property type="entry name" value="MITOCHONDRIAL RIBOSOME-ASSOCIATED GTPASE 1"/>
    <property type="match status" value="1"/>
</dbReference>
<organism evidence="12 13">
    <name type="scientific">Batillaria attramentaria</name>
    <dbReference type="NCBI Taxonomy" id="370345"/>
    <lineage>
        <taxon>Eukaryota</taxon>
        <taxon>Metazoa</taxon>
        <taxon>Spiralia</taxon>
        <taxon>Lophotrochozoa</taxon>
        <taxon>Mollusca</taxon>
        <taxon>Gastropoda</taxon>
        <taxon>Caenogastropoda</taxon>
        <taxon>Sorbeoconcha</taxon>
        <taxon>Cerithioidea</taxon>
        <taxon>Batillariidae</taxon>
        <taxon>Batillaria</taxon>
    </lineage>
</organism>
<evidence type="ECO:0000256" key="5">
    <source>
        <dbReference type="ARBA" id="ARBA00023128"/>
    </source>
</evidence>
<evidence type="ECO:0000256" key="10">
    <source>
        <dbReference type="PIRSR" id="PIRSR006230-1"/>
    </source>
</evidence>
<evidence type="ECO:0000256" key="4">
    <source>
        <dbReference type="ARBA" id="ARBA00022946"/>
    </source>
</evidence>
<feature type="binding site" evidence="10">
    <location>
        <begin position="79"/>
        <end position="82"/>
    </location>
    <ligand>
        <name>GTP</name>
        <dbReference type="ChEBI" id="CHEBI:37565"/>
    </ligand>
</feature>
<evidence type="ECO:0000256" key="7">
    <source>
        <dbReference type="ARBA" id="ARBA00023136"/>
    </source>
</evidence>
<evidence type="ECO:0000256" key="2">
    <source>
        <dbReference type="ARBA" id="ARBA00022741"/>
    </source>
</evidence>
<dbReference type="GO" id="GO:0005525">
    <property type="term" value="F:GTP binding"/>
    <property type="evidence" value="ECO:0007669"/>
    <property type="project" value="UniProtKB-KW"/>
</dbReference>
<dbReference type="InterPro" id="IPR016478">
    <property type="entry name" value="GTPase_MTG1"/>
</dbReference>
<reference evidence="12 13" key="1">
    <citation type="journal article" date="2023" name="Sci. Data">
        <title>Genome assembly of the Korean intertidal mud-creeper Batillaria attramentaria.</title>
        <authorList>
            <person name="Patra A.K."/>
            <person name="Ho P.T."/>
            <person name="Jun S."/>
            <person name="Lee S.J."/>
            <person name="Kim Y."/>
            <person name="Won Y.J."/>
        </authorList>
    </citation>
    <scope>NUCLEOTIDE SEQUENCE [LARGE SCALE GENOMIC DNA]</scope>
    <source>
        <strain evidence="12">Wonlab-2016</strain>
    </source>
</reference>
<keyword evidence="13" id="KW-1185">Reference proteome</keyword>
<evidence type="ECO:0000256" key="9">
    <source>
        <dbReference type="PIRNR" id="PIRNR006230"/>
    </source>
</evidence>
<comment type="subcellular location">
    <subcellularLocation>
        <location evidence="1">Mitochondrion inner membrane</location>
        <topology evidence="1">Peripheral membrane protein</topology>
        <orientation evidence="1">Matrix side</orientation>
    </subcellularLocation>
</comment>
<dbReference type="InterPro" id="IPR023179">
    <property type="entry name" value="GTP-bd_ortho_bundle_sf"/>
</dbReference>
<accession>A0ABD0K2K3</accession>
<dbReference type="InterPro" id="IPR030378">
    <property type="entry name" value="G_CP_dom"/>
</dbReference>
<keyword evidence="5 9" id="KW-0496">Mitochondrion</keyword>
<evidence type="ECO:0000259" key="11">
    <source>
        <dbReference type="PROSITE" id="PS51721"/>
    </source>
</evidence>
<evidence type="ECO:0000313" key="12">
    <source>
        <dbReference type="EMBL" id="KAK7481226.1"/>
    </source>
</evidence>
<feature type="binding site" evidence="10">
    <location>
        <position position="208"/>
    </location>
    <ligand>
        <name>GTP</name>
        <dbReference type="ChEBI" id="CHEBI:37565"/>
    </ligand>
</feature>
<dbReference type="InterPro" id="IPR006073">
    <property type="entry name" value="GTP-bd"/>
</dbReference>
<evidence type="ECO:0000256" key="6">
    <source>
        <dbReference type="ARBA" id="ARBA00023134"/>
    </source>
</evidence>
<dbReference type="Gene3D" id="1.10.1580.10">
    <property type="match status" value="1"/>
</dbReference>
<protein>
    <recommendedName>
        <fullName evidence="9">Mitochondrial GTPase 1</fullName>
    </recommendedName>
</protein>
<proteinExistence type="inferred from homology"/>
<dbReference type="EMBL" id="JACVVK020000265">
    <property type="protein sequence ID" value="KAK7481226.1"/>
    <property type="molecule type" value="Genomic_DNA"/>
</dbReference>
<gene>
    <name evidence="12" type="ORF">BaRGS_00027486</name>
</gene>
<dbReference type="Pfam" id="PF01926">
    <property type="entry name" value="MMR_HSR1"/>
    <property type="match status" value="1"/>
</dbReference>
<dbReference type="InterPro" id="IPR027417">
    <property type="entry name" value="P-loop_NTPase"/>
</dbReference>
<evidence type="ECO:0000256" key="8">
    <source>
        <dbReference type="ARBA" id="ARBA00045284"/>
    </source>
</evidence>
<keyword evidence="6 9" id="KW-0342">GTP-binding</keyword>
<evidence type="ECO:0000256" key="3">
    <source>
        <dbReference type="ARBA" id="ARBA00022792"/>
    </source>
</evidence>
<keyword evidence="7" id="KW-0472">Membrane</keyword>
<keyword evidence="2 9" id="KW-0547">Nucleotide-binding</keyword>
<comment type="caution">
    <text evidence="12">The sequence shown here is derived from an EMBL/GenBank/DDBJ whole genome shotgun (WGS) entry which is preliminary data.</text>
</comment>
<dbReference type="GO" id="GO:0005743">
    <property type="term" value="C:mitochondrial inner membrane"/>
    <property type="evidence" value="ECO:0007669"/>
    <property type="project" value="UniProtKB-SubCell"/>
</dbReference>
<dbReference type="AlphaFoldDB" id="A0ABD0K2K3"/>
<comment type="similarity">
    <text evidence="9">Belongs to the TRAFAC class YlqF/YawG GTPase family. MTG1 subfamily.</text>
</comment>
<feature type="binding site" evidence="10">
    <location>
        <begin position="155"/>
        <end position="160"/>
    </location>
    <ligand>
        <name>GTP</name>
        <dbReference type="ChEBI" id="CHEBI:37565"/>
    </ligand>
</feature>
<dbReference type="Proteomes" id="UP001519460">
    <property type="component" value="Unassembled WGS sequence"/>
</dbReference>
<dbReference type="PANTHER" id="PTHR45782">
    <property type="entry name" value="MITOCHONDRIAL RIBOSOME-ASSOCIATED GTPASE 1"/>
    <property type="match status" value="1"/>
</dbReference>
<keyword evidence="4" id="KW-0809">Transit peptide</keyword>
<dbReference type="FunFam" id="3.40.50.300:FF:000876">
    <property type="entry name" value="Mitochondrial GTPase 1"/>
    <property type="match status" value="1"/>
</dbReference>
<dbReference type="SUPFAM" id="SSF52540">
    <property type="entry name" value="P-loop containing nucleoside triphosphate hydrolases"/>
    <property type="match status" value="1"/>
</dbReference>
<dbReference type="FunFam" id="1.10.1580.10:FF:000004">
    <property type="entry name" value="Mitochondrial GTPase 1"/>
    <property type="match status" value="1"/>
</dbReference>
<feature type="domain" description="CP-type G" evidence="11">
    <location>
        <begin position="32"/>
        <end position="212"/>
    </location>
</feature>